<dbReference type="Gene3D" id="3.20.20.80">
    <property type="entry name" value="Glycosidases"/>
    <property type="match status" value="1"/>
</dbReference>
<dbReference type="PANTHER" id="PTHR32438">
    <property type="entry name" value="4-ALPHA-GLUCANOTRANSFERASE DPE1, CHLOROPLASTIC/AMYLOPLASTIC"/>
    <property type="match status" value="1"/>
</dbReference>
<protein>
    <recommendedName>
        <fullName evidence="4">4-alpha-glucanotransferase</fullName>
        <ecNumber evidence="3">2.4.1.25</ecNumber>
    </recommendedName>
    <alternativeName>
        <fullName evidence="8">Amylomaltase</fullName>
    </alternativeName>
    <alternativeName>
        <fullName evidence="9">Disproportionating enzyme</fullName>
    </alternativeName>
</protein>
<evidence type="ECO:0000256" key="4">
    <source>
        <dbReference type="ARBA" id="ARBA00020295"/>
    </source>
</evidence>
<keyword evidence="6" id="KW-0808">Transferase</keyword>
<feature type="non-terminal residue" evidence="10">
    <location>
        <position position="136"/>
    </location>
</feature>
<keyword evidence="5" id="KW-0328">Glycosyltransferase</keyword>
<dbReference type="InterPro" id="IPR003385">
    <property type="entry name" value="Glyco_hydro_77"/>
</dbReference>
<comment type="similarity">
    <text evidence="2">Belongs to the disproportionating enzyme family.</text>
</comment>
<evidence type="ECO:0000256" key="6">
    <source>
        <dbReference type="ARBA" id="ARBA00022679"/>
    </source>
</evidence>
<evidence type="ECO:0000313" key="10">
    <source>
        <dbReference type="EMBL" id="AIA89684.1"/>
    </source>
</evidence>
<sequence length="136" mass="15197">MYTSTHDTPTFVQWYTESAGPEQRAFAEHYLRVRFEEGFGWGAVCGAWMSVCSLAIAPLQDILGLGTDARMNCPGTVSDQNWSWRVRRDALNGEVADRLRLLGATYGRLRSWRGCGCELRRGGAIAGSRRLLAPER</sequence>
<dbReference type="GO" id="GO:0004134">
    <property type="term" value="F:4-alpha-glucanotransferase activity"/>
    <property type="evidence" value="ECO:0007669"/>
    <property type="project" value="UniProtKB-EC"/>
</dbReference>
<accession>A0A060C369</accession>
<evidence type="ECO:0000256" key="7">
    <source>
        <dbReference type="ARBA" id="ARBA00023277"/>
    </source>
</evidence>
<comment type="catalytic activity">
    <reaction evidence="1">
        <text>Transfers a segment of a (1-&gt;4)-alpha-D-glucan to a new position in an acceptor, which may be glucose or a (1-&gt;4)-alpha-D-glucan.</text>
        <dbReference type="EC" id="2.4.1.25"/>
    </reaction>
</comment>
<reference evidence="10" key="1">
    <citation type="journal article" date="2013" name="Environ. Microbiol.">
        <title>Seasonally variable intestinal metagenomes of the red palm weevil (Rhynchophorus ferrugineus).</title>
        <authorList>
            <person name="Jia S."/>
            <person name="Zhang X."/>
            <person name="Zhang G."/>
            <person name="Yin A."/>
            <person name="Zhang S."/>
            <person name="Li F."/>
            <person name="Wang L."/>
            <person name="Zhao D."/>
            <person name="Yun Q."/>
            <person name="Tala"/>
            <person name="Wang J."/>
            <person name="Sun G."/>
            <person name="Baabdullah M."/>
            <person name="Yu X."/>
            <person name="Hu S."/>
            <person name="Al-Mssallem I.S."/>
            <person name="Yu J."/>
        </authorList>
    </citation>
    <scope>NUCLEOTIDE SEQUENCE</scope>
</reference>
<organism evidence="10">
    <name type="scientific">uncultured Leptotrichia sp</name>
    <dbReference type="NCBI Taxonomy" id="159271"/>
    <lineage>
        <taxon>Bacteria</taxon>
        <taxon>Fusobacteriati</taxon>
        <taxon>Fusobacteriota</taxon>
        <taxon>Fusobacteriia</taxon>
        <taxon>Fusobacteriales</taxon>
        <taxon>Leptotrichiaceae</taxon>
        <taxon>Leptotrichia</taxon>
        <taxon>environmental samples</taxon>
    </lineage>
</organism>
<keyword evidence="7" id="KW-0119">Carbohydrate metabolism</keyword>
<dbReference type="PANTHER" id="PTHR32438:SF5">
    <property type="entry name" value="4-ALPHA-GLUCANOTRANSFERASE DPE1, CHLOROPLASTIC_AMYLOPLASTIC"/>
    <property type="match status" value="1"/>
</dbReference>
<evidence type="ECO:0000256" key="2">
    <source>
        <dbReference type="ARBA" id="ARBA00005684"/>
    </source>
</evidence>
<name>A0A060C369_9FUSO</name>
<dbReference type="GO" id="GO:0005975">
    <property type="term" value="P:carbohydrate metabolic process"/>
    <property type="evidence" value="ECO:0007669"/>
    <property type="project" value="InterPro"/>
</dbReference>
<evidence type="ECO:0000256" key="9">
    <source>
        <dbReference type="ARBA" id="ARBA00031501"/>
    </source>
</evidence>
<evidence type="ECO:0000256" key="5">
    <source>
        <dbReference type="ARBA" id="ARBA00022676"/>
    </source>
</evidence>
<dbReference type="EC" id="2.4.1.25" evidence="3"/>
<dbReference type="Pfam" id="PF02446">
    <property type="entry name" value="Glyco_hydro_77"/>
    <property type="match status" value="1"/>
</dbReference>
<dbReference type="EMBL" id="KF122388">
    <property type="protein sequence ID" value="AIA89684.1"/>
    <property type="molecule type" value="Genomic_DNA"/>
</dbReference>
<evidence type="ECO:0000256" key="8">
    <source>
        <dbReference type="ARBA" id="ARBA00031423"/>
    </source>
</evidence>
<dbReference type="SUPFAM" id="SSF51445">
    <property type="entry name" value="(Trans)glycosidases"/>
    <property type="match status" value="1"/>
</dbReference>
<proteinExistence type="inferred from homology"/>
<dbReference type="AlphaFoldDB" id="A0A060C369"/>
<evidence type="ECO:0000256" key="1">
    <source>
        <dbReference type="ARBA" id="ARBA00000439"/>
    </source>
</evidence>
<evidence type="ECO:0000256" key="3">
    <source>
        <dbReference type="ARBA" id="ARBA00012560"/>
    </source>
</evidence>
<dbReference type="InterPro" id="IPR017853">
    <property type="entry name" value="GH"/>
</dbReference>